<comment type="caution">
    <text evidence="2">The sequence shown here is derived from an EMBL/GenBank/DDBJ whole genome shotgun (WGS) entry which is preliminary data.</text>
</comment>
<feature type="region of interest" description="Disordered" evidence="1">
    <location>
        <begin position="28"/>
        <end position="58"/>
    </location>
</feature>
<dbReference type="Proteomes" id="UP000266841">
    <property type="component" value="Unassembled WGS sequence"/>
</dbReference>
<sequence>MSPVARRVVSIVRRRVRGSERAVVAKEQLGAPRPEAEEAGRECISTDASDGSSDKECKAAPSTSVYVVGDIHG</sequence>
<feature type="non-terminal residue" evidence="2">
    <location>
        <position position="73"/>
    </location>
</feature>
<proteinExistence type="predicted"/>
<dbReference type="AlphaFoldDB" id="K0TGC6"/>
<evidence type="ECO:0000313" key="2">
    <source>
        <dbReference type="EMBL" id="EJK76089.1"/>
    </source>
</evidence>
<name>K0TGC6_THAOC</name>
<gene>
    <name evidence="2" type="ORF">THAOC_02165</name>
</gene>
<evidence type="ECO:0000256" key="1">
    <source>
        <dbReference type="SAM" id="MobiDB-lite"/>
    </source>
</evidence>
<reference evidence="2 3" key="1">
    <citation type="journal article" date="2012" name="Genome Biol.">
        <title>Genome and low-iron response of an oceanic diatom adapted to chronic iron limitation.</title>
        <authorList>
            <person name="Lommer M."/>
            <person name="Specht M."/>
            <person name="Roy A.S."/>
            <person name="Kraemer L."/>
            <person name="Andreson R."/>
            <person name="Gutowska M.A."/>
            <person name="Wolf J."/>
            <person name="Bergner S.V."/>
            <person name="Schilhabel M.B."/>
            <person name="Klostermeier U.C."/>
            <person name="Beiko R.G."/>
            <person name="Rosenstiel P."/>
            <person name="Hippler M."/>
            <person name="Laroche J."/>
        </authorList>
    </citation>
    <scope>NUCLEOTIDE SEQUENCE [LARGE SCALE GENOMIC DNA]</scope>
    <source>
        <strain evidence="2 3">CCMP1005</strain>
    </source>
</reference>
<evidence type="ECO:0000313" key="3">
    <source>
        <dbReference type="Proteomes" id="UP000266841"/>
    </source>
</evidence>
<dbReference type="EMBL" id="AGNL01002540">
    <property type="protein sequence ID" value="EJK76089.1"/>
    <property type="molecule type" value="Genomic_DNA"/>
</dbReference>
<keyword evidence="3" id="KW-1185">Reference proteome</keyword>
<protein>
    <submittedName>
        <fullName evidence="2">Uncharacterized protein</fullName>
    </submittedName>
</protein>
<accession>K0TGC6</accession>
<organism evidence="2 3">
    <name type="scientific">Thalassiosira oceanica</name>
    <name type="common">Marine diatom</name>
    <dbReference type="NCBI Taxonomy" id="159749"/>
    <lineage>
        <taxon>Eukaryota</taxon>
        <taxon>Sar</taxon>
        <taxon>Stramenopiles</taxon>
        <taxon>Ochrophyta</taxon>
        <taxon>Bacillariophyta</taxon>
        <taxon>Coscinodiscophyceae</taxon>
        <taxon>Thalassiosirophycidae</taxon>
        <taxon>Thalassiosirales</taxon>
        <taxon>Thalassiosiraceae</taxon>
        <taxon>Thalassiosira</taxon>
    </lineage>
</organism>